<reference evidence="2 3" key="1">
    <citation type="submission" date="2018-12" db="EMBL/GenBank/DDBJ databases">
        <authorList>
            <person name="Toschakov S.V."/>
        </authorList>
    </citation>
    <scope>NUCLEOTIDE SEQUENCE [LARGE SCALE GENOMIC DNA]</scope>
    <source>
        <strain evidence="2 3">GM2012</strain>
    </source>
</reference>
<gene>
    <name evidence="2" type="ORF">TsocGM_06025</name>
</gene>
<dbReference type="AlphaFoldDB" id="A0A432MMP3"/>
<feature type="transmembrane region" description="Helical" evidence="1">
    <location>
        <begin position="100"/>
        <end position="129"/>
    </location>
</feature>
<dbReference type="OrthoDB" id="3752109at2"/>
<feature type="transmembrane region" description="Helical" evidence="1">
    <location>
        <begin position="166"/>
        <end position="184"/>
    </location>
</feature>
<dbReference type="Proteomes" id="UP000280296">
    <property type="component" value="Unassembled WGS sequence"/>
</dbReference>
<keyword evidence="1" id="KW-1133">Transmembrane helix</keyword>
<keyword evidence="1" id="KW-0472">Membrane</keyword>
<evidence type="ECO:0000313" key="3">
    <source>
        <dbReference type="Proteomes" id="UP000280296"/>
    </source>
</evidence>
<sequence>MATTTGRRGDRGGARTRRGATGAVAALVVAASGLVLLGIDPDWFWHDDFQTYQLAVYRDVARAWSAGELPLLSPSSWQGGALAGEYQPAVFSPVLTAGHLLLFGLGLSLPQVAAALVIAHLALLAAGTARLGARLGLPDDLATFAALVAAFNGSVMLWGARAWFPALASLAWLPWFWWAALGAIDPGRGRARFVPAGLFLALIVASGWPFSVLMAAVLTAWLSAREVWRRRSIASSWPLAAAWAAGLGLSAPAWLMLVEYSSATIRGGTAPWSLGDNWSVPLESLPGLLFPPHVADWTIFRGRKPHASLELAGALAPLVVLLAALGRRPGRLVREAGWELAFLGLLMALAMLPGVGNFRWSFRWLPFAFLVLGIASARVLAGWRAQASLAEGGGQGGPPPSNLGLWAVSLVLAGWMLQEPGTDPSGFVDRVGLALTGMALFWAAVEGWRGSAAVRSSGMPALFVVGSGLVSYVGVDPFVEYPCWRPSPADAAAPADRDARSFGIYAYSDVYPGRDPFRAFAPWDDLGRGTSLLPGNSAMYSGVEQVNGYSPMLPRALAELFDFGYFGHIEGPLDLGPPPTVLRLFAKDARPGALLDRMGVDALIVSNRYLGLAGTLPGQGWRRARTLPDGAVFRRVGGALPRVRAVRRARVSGSREEGLAFLRDPEADPELPVLLAEGHQGSPAGRPFARASVTTRRASRCRVVVDVRAEEPGLAVVVAFARPWYPGYRATFEGRPVPVDRLDLILPAVRLPAGAAGRLVLEYRPRSFRWGIRVASATGLFVLAVTLGSWGRRPSADPGAVG</sequence>
<evidence type="ECO:0000256" key="1">
    <source>
        <dbReference type="SAM" id="Phobius"/>
    </source>
</evidence>
<feature type="transmembrane region" description="Helical" evidence="1">
    <location>
        <begin position="337"/>
        <end position="355"/>
    </location>
</feature>
<name>A0A432MMP3_9BACT</name>
<dbReference type="EMBL" id="RYZH01000008">
    <property type="protein sequence ID" value="RUL88692.1"/>
    <property type="molecule type" value="Genomic_DNA"/>
</dbReference>
<feature type="transmembrane region" description="Helical" evidence="1">
    <location>
        <begin position="307"/>
        <end position="325"/>
    </location>
</feature>
<protein>
    <recommendedName>
        <fullName evidence="4">YfhO family protein</fullName>
    </recommendedName>
</protein>
<accession>A0A432MMP3</accession>
<organism evidence="2 3">
    <name type="scientific">Tautonia sociabilis</name>
    <dbReference type="NCBI Taxonomy" id="2080755"/>
    <lineage>
        <taxon>Bacteria</taxon>
        <taxon>Pseudomonadati</taxon>
        <taxon>Planctomycetota</taxon>
        <taxon>Planctomycetia</taxon>
        <taxon>Isosphaerales</taxon>
        <taxon>Isosphaeraceae</taxon>
        <taxon>Tautonia</taxon>
    </lineage>
</organism>
<keyword evidence="3" id="KW-1185">Reference proteome</keyword>
<proteinExistence type="predicted"/>
<comment type="caution">
    <text evidence="2">The sequence shown here is derived from an EMBL/GenBank/DDBJ whole genome shotgun (WGS) entry which is preliminary data.</text>
</comment>
<reference evidence="2 3" key="2">
    <citation type="submission" date="2019-01" db="EMBL/GenBank/DDBJ databases">
        <title>Tautonia sociabilis, a novel thermotolerant planctomycete of Isosphaeraceae family, isolated from a 4000 m deep subterranean habitat.</title>
        <authorList>
            <person name="Kovaleva O.L."/>
            <person name="Elcheninov A.G."/>
            <person name="Van Heerden E."/>
            <person name="Toshchakov S.V."/>
            <person name="Novikov A."/>
            <person name="Bonch-Osmolovskaya E.A."/>
            <person name="Kublanov I.V."/>
        </authorList>
    </citation>
    <scope>NUCLEOTIDE SEQUENCE [LARGE SCALE GENOMIC DNA]</scope>
    <source>
        <strain evidence="2 3">GM2012</strain>
    </source>
</reference>
<dbReference type="RefSeq" id="WP_126724399.1">
    <property type="nucleotide sequence ID" value="NZ_RYZH01000008.1"/>
</dbReference>
<evidence type="ECO:0000313" key="2">
    <source>
        <dbReference type="EMBL" id="RUL88692.1"/>
    </source>
</evidence>
<evidence type="ECO:0008006" key="4">
    <source>
        <dbReference type="Google" id="ProtNLM"/>
    </source>
</evidence>
<feature type="transmembrane region" description="Helical" evidence="1">
    <location>
        <begin position="196"/>
        <end position="224"/>
    </location>
</feature>
<feature type="transmembrane region" description="Helical" evidence="1">
    <location>
        <begin position="20"/>
        <end position="39"/>
    </location>
</feature>
<keyword evidence="1" id="KW-0812">Transmembrane</keyword>
<feature type="transmembrane region" description="Helical" evidence="1">
    <location>
        <begin position="236"/>
        <end position="257"/>
    </location>
</feature>